<protein>
    <recommendedName>
        <fullName evidence="5">Gas vesicle protein</fullName>
    </recommendedName>
</protein>
<dbReference type="PANTHER" id="PTHR34048:SF3">
    <property type="entry name" value="LOW-DENSITY RECEPTOR-LIKE PROTEIN"/>
    <property type="match status" value="1"/>
</dbReference>
<feature type="compositionally biased region" description="Basic and acidic residues" evidence="1">
    <location>
        <begin position="52"/>
        <end position="69"/>
    </location>
</feature>
<dbReference type="EMBL" id="MRCE01000013">
    <property type="protein sequence ID" value="OKH37108.1"/>
    <property type="molecule type" value="Genomic_DNA"/>
</dbReference>
<accession>A0A1U7IJ34</accession>
<dbReference type="RefSeq" id="WP_073594287.1">
    <property type="nucleotide sequence ID" value="NZ_MRCE01000013.1"/>
</dbReference>
<sequence length="125" mass="13365">MSQRDGFAAGFLAGSVVGGVVGGVLGALLASRITNQISETEAPILNANQSETKTEKSKKRQMEAASEPRIEMARRSLEDKIAQLNQTIDEVRLSLGNVNGNVTSERRESTDEIDSPSGSALKDNF</sequence>
<evidence type="ECO:0008006" key="5">
    <source>
        <dbReference type="Google" id="ProtNLM"/>
    </source>
</evidence>
<dbReference type="InterPro" id="IPR040377">
    <property type="entry name" value="Ssl2009-like"/>
</dbReference>
<gene>
    <name evidence="3" type="ORF">NIES2119_14920</name>
</gene>
<proteinExistence type="predicted"/>
<keyword evidence="2" id="KW-1133">Transmembrane helix</keyword>
<evidence type="ECO:0000256" key="1">
    <source>
        <dbReference type="SAM" id="MobiDB-lite"/>
    </source>
</evidence>
<evidence type="ECO:0000313" key="3">
    <source>
        <dbReference type="EMBL" id="OKH37108.1"/>
    </source>
</evidence>
<dbReference type="OrthoDB" id="516634at2"/>
<evidence type="ECO:0000256" key="2">
    <source>
        <dbReference type="SAM" id="Phobius"/>
    </source>
</evidence>
<name>A0A1U7IJ34_9CYAN</name>
<keyword evidence="2" id="KW-0812">Transmembrane</keyword>
<keyword evidence="2" id="KW-0472">Membrane</keyword>
<organism evidence="3 4">
    <name type="scientific">[Phormidium ambiguum] IAM M-71</name>
    <dbReference type="NCBI Taxonomy" id="454136"/>
    <lineage>
        <taxon>Bacteria</taxon>
        <taxon>Bacillati</taxon>
        <taxon>Cyanobacteriota</taxon>
        <taxon>Cyanophyceae</taxon>
        <taxon>Oscillatoriophycideae</taxon>
        <taxon>Aerosakkonematales</taxon>
        <taxon>Aerosakkonemataceae</taxon>
        <taxon>Floridanema</taxon>
    </lineage>
</organism>
<feature type="region of interest" description="Disordered" evidence="1">
    <location>
        <begin position="44"/>
        <end position="69"/>
    </location>
</feature>
<comment type="caution">
    <text evidence="3">The sequence shown here is derived from an EMBL/GenBank/DDBJ whole genome shotgun (WGS) entry which is preliminary data.</text>
</comment>
<feature type="region of interest" description="Disordered" evidence="1">
    <location>
        <begin position="97"/>
        <end position="125"/>
    </location>
</feature>
<dbReference type="STRING" id="454136.NIES2119_14920"/>
<feature type="transmembrane region" description="Helical" evidence="2">
    <location>
        <begin position="6"/>
        <end position="30"/>
    </location>
</feature>
<reference evidence="3 4" key="1">
    <citation type="submission" date="2016-11" db="EMBL/GenBank/DDBJ databases">
        <title>Draft Genome Sequences of Nine Cyanobacterial Strains from Diverse Habitats.</title>
        <authorList>
            <person name="Zhu T."/>
            <person name="Hou S."/>
            <person name="Lu X."/>
            <person name="Hess W.R."/>
        </authorList>
    </citation>
    <scope>NUCLEOTIDE SEQUENCE [LARGE SCALE GENOMIC DNA]</scope>
    <source>
        <strain evidence="3 4">IAM M-71</strain>
    </source>
</reference>
<dbReference type="Proteomes" id="UP000185860">
    <property type="component" value="Unassembled WGS sequence"/>
</dbReference>
<dbReference type="PANTHER" id="PTHR34048">
    <property type="entry name" value="LOW-DENSITY RECEPTOR-LIKE PROTEIN"/>
    <property type="match status" value="1"/>
</dbReference>
<dbReference type="AlphaFoldDB" id="A0A1U7IJ34"/>
<evidence type="ECO:0000313" key="4">
    <source>
        <dbReference type="Proteomes" id="UP000185860"/>
    </source>
</evidence>